<dbReference type="AlphaFoldDB" id="A0A8H4PS33"/>
<reference evidence="2 3" key="1">
    <citation type="journal article" date="2020" name="Genome Biol. Evol.">
        <title>A new high-quality draft genome assembly of the Chinese cordyceps Ophiocordyceps sinensis.</title>
        <authorList>
            <person name="Shu R."/>
            <person name="Zhang J."/>
            <person name="Meng Q."/>
            <person name="Zhang H."/>
            <person name="Zhou G."/>
            <person name="Li M."/>
            <person name="Wu P."/>
            <person name="Zhao Y."/>
            <person name="Chen C."/>
            <person name="Qin Q."/>
        </authorList>
    </citation>
    <scope>NUCLEOTIDE SEQUENCE [LARGE SCALE GENOMIC DNA]</scope>
    <source>
        <strain evidence="2 3">IOZ07</strain>
    </source>
</reference>
<protein>
    <submittedName>
        <fullName evidence="2">Uncharacterized protein</fullName>
    </submittedName>
</protein>
<keyword evidence="1" id="KW-0472">Membrane</keyword>
<sequence length="93" mass="10731">MEPPFLFRRLLDGTVATYRYAAGMAMMILIVWIRQHPYTSCEDTQVFTYNGRFAVRGEDVGWPSRVSYRSDITQAMACARHPILEHPCNAHHT</sequence>
<comment type="caution">
    <text evidence="2">The sequence shown here is derived from an EMBL/GenBank/DDBJ whole genome shotgun (WGS) entry which is preliminary data.</text>
</comment>
<keyword evidence="1" id="KW-1133">Transmembrane helix</keyword>
<accession>A0A8H4PS33</accession>
<dbReference type="EMBL" id="JAAVMX010000004">
    <property type="protein sequence ID" value="KAF4509455.1"/>
    <property type="molecule type" value="Genomic_DNA"/>
</dbReference>
<evidence type="ECO:0000313" key="3">
    <source>
        <dbReference type="Proteomes" id="UP000557566"/>
    </source>
</evidence>
<evidence type="ECO:0000313" key="2">
    <source>
        <dbReference type="EMBL" id="KAF4509455.1"/>
    </source>
</evidence>
<keyword evidence="1" id="KW-0812">Transmembrane</keyword>
<name>A0A8H4PS33_9HYPO</name>
<keyword evidence="3" id="KW-1185">Reference proteome</keyword>
<dbReference type="Proteomes" id="UP000557566">
    <property type="component" value="Unassembled WGS sequence"/>
</dbReference>
<proteinExistence type="predicted"/>
<evidence type="ECO:0000256" key="1">
    <source>
        <dbReference type="SAM" id="Phobius"/>
    </source>
</evidence>
<organism evidence="2 3">
    <name type="scientific">Ophiocordyceps sinensis</name>
    <dbReference type="NCBI Taxonomy" id="72228"/>
    <lineage>
        <taxon>Eukaryota</taxon>
        <taxon>Fungi</taxon>
        <taxon>Dikarya</taxon>
        <taxon>Ascomycota</taxon>
        <taxon>Pezizomycotina</taxon>
        <taxon>Sordariomycetes</taxon>
        <taxon>Hypocreomycetidae</taxon>
        <taxon>Hypocreales</taxon>
        <taxon>Ophiocordycipitaceae</taxon>
        <taxon>Ophiocordyceps</taxon>
    </lineage>
</organism>
<feature type="transmembrane region" description="Helical" evidence="1">
    <location>
        <begin position="15"/>
        <end position="33"/>
    </location>
</feature>
<gene>
    <name evidence="2" type="ORF">G6O67_003628</name>
</gene>